<evidence type="ECO:0000256" key="1">
    <source>
        <dbReference type="ARBA" id="ARBA00012513"/>
    </source>
</evidence>
<dbReference type="Pfam" id="PF00069">
    <property type="entry name" value="Pkinase"/>
    <property type="match status" value="1"/>
</dbReference>
<dbReference type="CDD" id="cd14014">
    <property type="entry name" value="STKc_PknB_like"/>
    <property type="match status" value="1"/>
</dbReference>
<evidence type="ECO:0000256" key="4">
    <source>
        <dbReference type="ARBA" id="ARBA00022741"/>
    </source>
</evidence>
<dbReference type="EMBL" id="DXBM01000011">
    <property type="protein sequence ID" value="HIZ45588.1"/>
    <property type="molecule type" value="Genomic_DNA"/>
</dbReference>
<dbReference type="EC" id="2.7.11.1" evidence="1"/>
<keyword evidence="2 9" id="KW-0723">Serine/threonine-protein kinase</keyword>
<evidence type="ECO:0000256" key="6">
    <source>
        <dbReference type="ARBA" id="ARBA00022840"/>
    </source>
</evidence>
<evidence type="ECO:0000259" key="8">
    <source>
        <dbReference type="PROSITE" id="PS50011"/>
    </source>
</evidence>
<reference evidence="9" key="1">
    <citation type="journal article" date="2021" name="PeerJ">
        <title>Extensive microbial diversity within the chicken gut microbiome revealed by metagenomics and culture.</title>
        <authorList>
            <person name="Gilroy R."/>
            <person name="Ravi A."/>
            <person name="Getino M."/>
            <person name="Pursley I."/>
            <person name="Horton D.L."/>
            <person name="Alikhan N.F."/>
            <person name="Baker D."/>
            <person name="Gharbi K."/>
            <person name="Hall N."/>
            <person name="Watson M."/>
            <person name="Adriaenssens E.M."/>
            <person name="Foster-Nyarko E."/>
            <person name="Jarju S."/>
            <person name="Secka A."/>
            <person name="Antonio M."/>
            <person name="Oren A."/>
            <person name="Chaudhuri R.R."/>
            <person name="La Ragione R."/>
            <person name="Hildebrand F."/>
            <person name="Pallen M.J."/>
        </authorList>
    </citation>
    <scope>NUCLEOTIDE SEQUENCE</scope>
    <source>
        <strain evidence="9">ChiHjej12B11-14209</strain>
    </source>
</reference>
<evidence type="ECO:0000313" key="9">
    <source>
        <dbReference type="EMBL" id="HIZ45588.1"/>
    </source>
</evidence>
<keyword evidence="5 9" id="KW-0418">Kinase</keyword>
<dbReference type="GO" id="GO:0004674">
    <property type="term" value="F:protein serine/threonine kinase activity"/>
    <property type="evidence" value="ECO:0007669"/>
    <property type="project" value="UniProtKB-KW"/>
</dbReference>
<sequence>MDDEQIMHAMDLDDAYRVERVLARGAGGVTEIVTLGESGPFVRKRIPSKLARRGVWGTLAECDSARLPHVIATYEMPDEFVAVCDFVPGENLEQLLSARGRLAETDATRLVVQLCEAAAALHAHGIIHRDISPTNVIVAADGAHLIDLGIARFRAEGATHDTTQLGTPGFAAPEQHGFAQTDARTDVYSLGRVLGYLLTGVRPEMPDAAEYEQALADEKIVSPQMRAIVERASAFEPSARYQSAAELARALGAEVADAAASATGSTATTMSGTEDDAESAVKGPAVTGGSHLPVVKVALCAALLIGLVGAIALFVIDAVSGNGSTGGRTDGSDGGESEGSISALFPDLDDLADGNASAGAGTGQNGSRADGAGTQNADENPLEVVEFGWSAGSSGYISYAFGLRNNANTLIEYPAVTVTGRDADGSVLFSDDWVVSEVAAGETGYFASIAGNGTAPATVEITPIAPDDYQYTSLSEARTVFSVSGAREVSDGFGGIQFVGEVTTEKDGGSTGMGQVILSVVLRDESGQIIYGASGFADRPAVGETTSFAIDAFGAPRDYASFEVYACPW</sequence>
<feature type="domain" description="Protein kinase" evidence="8">
    <location>
        <begin position="16"/>
        <end position="252"/>
    </location>
</feature>
<dbReference type="GO" id="GO:0005524">
    <property type="term" value="F:ATP binding"/>
    <property type="evidence" value="ECO:0007669"/>
    <property type="project" value="UniProtKB-KW"/>
</dbReference>
<dbReference type="PANTHER" id="PTHR43289:SF6">
    <property type="entry name" value="SERINE_THREONINE-PROTEIN KINASE NEKL-3"/>
    <property type="match status" value="1"/>
</dbReference>
<dbReference type="InterPro" id="IPR008266">
    <property type="entry name" value="Tyr_kinase_AS"/>
</dbReference>
<dbReference type="PROSITE" id="PS00109">
    <property type="entry name" value="PROTEIN_KINASE_TYR"/>
    <property type="match status" value="1"/>
</dbReference>
<proteinExistence type="predicted"/>
<gene>
    <name evidence="9" type="ORF">IAA19_00985</name>
</gene>
<dbReference type="SUPFAM" id="SSF56112">
    <property type="entry name" value="Protein kinase-like (PK-like)"/>
    <property type="match status" value="1"/>
</dbReference>
<feature type="compositionally biased region" description="Low complexity" evidence="7">
    <location>
        <begin position="262"/>
        <end position="272"/>
    </location>
</feature>
<evidence type="ECO:0000256" key="5">
    <source>
        <dbReference type="ARBA" id="ARBA00022777"/>
    </source>
</evidence>
<feature type="region of interest" description="Disordered" evidence="7">
    <location>
        <begin position="262"/>
        <end position="283"/>
    </location>
</feature>
<comment type="caution">
    <text evidence="9">The sequence shown here is derived from an EMBL/GenBank/DDBJ whole genome shotgun (WGS) entry which is preliminary data.</text>
</comment>
<evidence type="ECO:0000256" key="7">
    <source>
        <dbReference type="SAM" id="MobiDB-lite"/>
    </source>
</evidence>
<name>A0A9D2EXI7_9ACTN</name>
<dbReference type="AlphaFoldDB" id="A0A9D2EXI7"/>
<dbReference type="PANTHER" id="PTHR43289">
    <property type="entry name" value="MITOGEN-ACTIVATED PROTEIN KINASE KINASE KINASE 20-RELATED"/>
    <property type="match status" value="1"/>
</dbReference>
<accession>A0A9D2EXI7</accession>
<feature type="region of interest" description="Disordered" evidence="7">
    <location>
        <begin position="355"/>
        <end position="377"/>
    </location>
</feature>
<dbReference type="Proteomes" id="UP000824062">
    <property type="component" value="Unassembled WGS sequence"/>
</dbReference>
<evidence type="ECO:0000256" key="2">
    <source>
        <dbReference type="ARBA" id="ARBA00022527"/>
    </source>
</evidence>
<dbReference type="Gene3D" id="1.10.510.10">
    <property type="entry name" value="Transferase(Phosphotransferase) domain 1"/>
    <property type="match status" value="1"/>
</dbReference>
<dbReference type="InterPro" id="IPR011009">
    <property type="entry name" value="Kinase-like_dom_sf"/>
</dbReference>
<reference evidence="9" key="2">
    <citation type="submission" date="2021-04" db="EMBL/GenBank/DDBJ databases">
        <authorList>
            <person name="Gilroy R."/>
        </authorList>
    </citation>
    <scope>NUCLEOTIDE SEQUENCE</scope>
    <source>
        <strain evidence="9">ChiHjej12B11-14209</strain>
    </source>
</reference>
<organism evidence="9 10">
    <name type="scientific">Candidatus Olsenella pullistercoris</name>
    <dbReference type="NCBI Taxonomy" id="2838712"/>
    <lineage>
        <taxon>Bacteria</taxon>
        <taxon>Bacillati</taxon>
        <taxon>Actinomycetota</taxon>
        <taxon>Coriobacteriia</taxon>
        <taxon>Coriobacteriales</taxon>
        <taxon>Atopobiaceae</taxon>
        <taxon>Olsenella</taxon>
    </lineage>
</organism>
<protein>
    <recommendedName>
        <fullName evidence="1">non-specific serine/threonine protein kinase</fullName>
        <ecNumber evidence="1">2.7.11.1</ecNumber>
    </recommendedName>
</protein>
<keyword evidence="6" id="KW-0067">ATP-binding</keyword>
<dbReference type="PROSITE" id="PS50011">
    <property type="entry name" value="PROTEIN_KINASE_DOM"/>
    <property type="match status" value="1"/>
</dbReference>
<evidence type="ECO:0000256" key="3">
    <source>
        <dbReference type="ARBA" id="ARBA00022679"/>
    </source>
</evidence>
<evidence type="ECO:0000313" key="10">
    <source>
        <dbReference type="Proteomes" id="UP000824062"/>
    </source>
</evidence>
<keyword evidence="4" id="KW-0547">Nucleotide-binding</keyword>
<dbReference type="InterPro" id="IPR000719">
    <property type="entry name" value="Prot_kinase_dom"/>
</dbReference>
<keyword evidence="3" id="KW-0808">Transferase</keyword>
<dbReference type="SMART" id="SM00220">
    <property type="entry name" value="S_TKc"/>
    <property type="match status" value="1"/>
</dbReference>